<dbReference type="Gene3D" id="1.10.3730.20">
    <property type="match status" value="1"/>
</dbReference>
<dbReference type="PANTHER" id="PTHR32322">
    <property type="entry name" value="INNER MEMBRANE TRANSPORTER"/>
    <property type="match status" value="1"/>
</dbReference>
<dbReference type="Pfam" id="PF00892">
    <property type="entry name" value="EamA"/>
    <property type="match status" value="2"/>
</dbReference>
<feature type="transmembrane region" description="Helical" evidence="7">
    <location>
        <begin position="73"/>
        <end position="94"/>
    </location>
</feature>
<feature type="transmembrane region" description="Helical" evidence="7">
    <location>
        <begin position="7"/>
        <end position="28"/>
    </location>
</feature>
<organism evidence="9 10">
    <name type="scientific">Eubacterium limosum</name>
    <dbReference type="NCBI Taxonomy" id="1736"/>
    <lineage>
        <taxon>Bacteria</taxon>
        <taxon>Bacillati</taxon>
        <taxon>Bacillota</taxon>
        <taxon>Clostridia</taxon>
        <taxon>Eubacteriales</taxon>
        <taxon>Eubacteriaceae</taxon>
        <taxon>Eubacterium</taxon>
    </lineage>
</organism>
<keyword evidence="4 7" id="KW-0812">Transmembrane</keyword>
<dbReference type="PANTHER" id="PTHR32322:SF18">
    <property type="entry name" value="S-ADENOSYLMETHIONINE_S-ADENOSYLHOMOCYSTEINE TRANSPORTER"/>
    <property type="match status" value="1"/>
</dbReference>
<keyword evidence="5 7" id="KW-1133">Transmembrane helix</keyword>
<dbReference type="SUPFAM" id="SSF103481">
    <property type="entry name" value="Multidrug resistance efflux transporter EmrE"/>
    <property type="match status" value="2"/>
</dbReference>
<reference evidence="10" key="1">
    <citation type="journal article" date="2017" name="Sci. Rep.">
        <title>Determination of the Genome and Primary Transcriptome of Syngas Fermenting Eubacterium limosum ATCC 8486.</title>
        <authorList>
            <person name="Song Y."/>
            <person name="Shin J."/>
            <person name="Jeong Y."/>
            <person name="Jin S."/>
            <person name="Lee J.K."/>
            <person name="Kim D.R."/>
            <person name="Kim S.C."/>
            <person name="Cho S."/>
            <person name="Cho B.K."/>
        </authorList>
    </citation>
    <scope>NUCLEOTIDE SEQUENCE [LARGE SCALE GENOMIC DNA]</scope>
    <source>
        <strain evidence="10">ATCC 8486</strain>
    </source>
</reference>
<dbReference type="Proteomes" id="UP000192391">
    <property type="component" value="Chromosome"/>
</dbReference>
<dbReference type="GO" id="GO:0005886">
    <property type="term" value="C:plasma membrane"/>
    <property type="evidence" value="ECO:0007669"/>
    <property type="project" value="UniProtKB-SubCell"/>
</dbReference>
<evidence type="ECO:0000313" key="10">
    <source>
        <dbReference type="Proteomes" id="UP000192391"/>
    </source>
</evidence>
<evidence type="ECO:0000256" key="6">
    <source>
        <dbReference type="ARBA" id="ARBA00023136"/>
    </source>
</evidence>
<name>A0AAC9QWR3_EUBLI</name>
<protein>
    <submittedName>
        <fullName evidence="9">EamA family transporter</fullName>
    </submittedName>
</protein>
<evidence type="ECO:0000313" key="9">
    <source>
        <dbReference type="EMBL" id="ARD67190.1"/>
    </source>
</evidence>
<comment type="similarity">
    <text evidence="2">Belongs to the EamA transporter family.</text>
</comment>
<feature type="transmembrane region" description="Helical" evidence="7">
    <location>
        <begin position="100"/>
        <end position="119"/>
    </location>
</feature>
<evidence type="ECO:0000256" key="1">
    <source>
        <dbReference type="ARBA" id="ARBA00004651"/>
    </source>
</evidence>
<feature type="transmembrane region" description="Helical" evidence="7">
    <location>
        <begin position="153"/>
        <end position="172"/>
    </location>
</feature>
<feature type="transmembrane region" description="Helical" evidence="7">
    <location>
        <begin position="184"/>
        <end position="202"/>
    </location>
</feature>
<accession>A0AAC9QWR3</accession>
<dbReference type="InterPro" id="IPR037185">
    <property type="entry name" value="EmrE-like"/>
</dbReference>
<dbReference type="EMBL" id="CP019962">
    <property type="protein sequence ID" value="ARD67190.1"/>
    <property type="molecule type" value="Genomic_DNA"/>
</dbReference>
<keyword evidence="6 7" id="KW-0472">Membrane</keyword>
<feature type="domain" description="EamA" evidence="8">
    <location>
        <begin position="154"/>
        <end position="296"/>
    </location>
</feature>
<evidence type="ECO:0000256" key="2">
    <source>
        <dbReference type="ARBA" id="ARBA00007362"/>
    </source>
</evidence>
<feature type="domain" description="EamA" evidence="8">
    <location>
        <begin position="9"/>
        <end position="141"/>
    </location>
</feature>
<evidence type="ECO:0000259" key="8">
    <source>
        <dbReference type="Pfam" id="PF00892"/>
    </source>
</evidence>
<feature type="transmembrane region" description="Helical" evidence="7">
    <location>
        <begin position="279"/>
        <end position="299"/>
    </location>
</feature>
<feature type="transmembrane region" description="Helical" evidence="7">
    <location>
        <begin position="254"/>
        <end position="273"/>
    </location>
</feature>
<feature type="transmembrane region" description="Helical" evidence="7">
    <location>
        <begin position="126"/>
        <end position="147"/>
    </location>
</feature>
<evidence type="ECO:0000256" key="7">
    <source>
        <dbReference type="SAM" id="Phobius"/>
    </source>
</evidence>
<dbReference type="KEGG" id="elim:B2M23_17350"/>
<evidence type="ECO:0000256" key="4">
    <source>
        <dbReference type="ARBA" id="ARBA00022692"/>
    </source>
</evidence>
<dbReference type="AlphaFoldDB" id="A0AAC9QWR3"/>
<keyword evidence="3" id="KW-1003">Cell membrane</keyword>
<dbReference type="InterPro" id="IPR000620">
    <property type="entry name" value="EamA_dom"/>
</dbReference>
<proteinExistence type="inferred from homology"/>
<gene>
    <name evidence="9" type="ORF">B2M23_17350</name>
</gene>
<feature type="transmembrane region" description="Helical" evidence="7">
    <location>
        <begin position="222"/>
        <end position="242"/>
    </location>
</feature>
<sequence>MMEKKKTIKGCLCAIFCEILFGLSYLFTKHATTSVSPLTLLSWRFAIAFLVINLCVAVGVVKISLRGKRLLPLFWIAIFQPVIYFVGETVGINLTTASESGAVLSVIPAATLVAGGLILKEKPTKLQAAGVCVTMAGVMVCVLSKGMEASFNPLGYLMLLMAVISYSLYSVFSEKAVSFSSAEKTYVMIAFGAVAFTAAALVQNLRTGTLPEFLSAPFTNPALLTAVLYQGIGCSILAFLLYNLAIATISTNRSASFVGISTVVSILAGVFFLKEQFSTLQAAGAFFVIGGVYLANLTCKSKPVRPNRRGAKKAE</sequence>
<feature type="transmembrane region" description="Helical" evidence="7">
    <location>
        <begin position="40"/>
        <end position="61"/>
    </location>
</feature>
<evidence type="ECO:0000256" key="3">
    <source>
        <dbReference type="ARBA" id="ARBA00022475"/>
    </source>
</evidence>
<comment type="subcellular location">
    <subcellularLocation>
        <location evidence="1">Cell membrane</location>
        <topology evidence="1">Multi-pass membrane protein</topology>
    </subcellularLocation>
</comment>
<dbReference type="InterPro" id="IPR050638">
    <property type="entry name" value="AA-Vitamin_Transporters"/>
</dbReference>
<evidence type="ECO:0000256" key="5">
    <source>
        <dbReference type="ARBA" id="ARBA00022989"/>
    </source>
</evidence>